<reference evidence="3 4" key="1">
    <citation type="submission" date="2018-02" db="EMBL/GenBank/DDBJ databases">
        <title>Comparative genomes isolates from brazilian mangrove.</title>
        <authorList>
            <person name="Araujo J.E."/>
            <person name="Taketani R.G."/>
            <person name="Silva M.C.P."/>
            <person name="Loureco M.V."/>
            <person name="Andreote F.D."/>
        </authorList>
    </citation>
    <scope>NUCLEOTIDE SEQUENCE [LARGE SCALE GENOMIC DNA]</scope>
    <source>
        <strain evidence="3 4">NAP PRIS-MGV</strain>
    </source>
</reference>
<evidence type="ECO:0000313" key="3">
    <source>
        <dbReference type="EMBL" id="PQO41935.1"/>
    </source>
</evidence>
<dbReference type="Pfam" id="PF00117">
    <property type="entry name" value="GATase"/>
    <property type="match status" value="1"/>
</dbReference>
<dbReference type="PROSITE" id="PS51273">
    <property type="entry name" value="GATASE_TYPE_1"/>
    <property type="match status" value="1"/>
</dbReference>
<organism evidence="3 4">
    <name type="scientific">Blastopirellula marina</name>
    <dbReference type="NCBI Taxonomy" id="124"/>
    <lineage>
        <taxon>Bacteria</taxon>
        <taxon>Pseudomonadati</taxon>
        <taxon>Planctomycetota</taxon>
        <taxon>Planctomycetia</taxon>
        <taxon>Pirellulales</taxon>
        <taxon>Pirellulaceae</taxon>
        <taxon>Blastopirellula</taxon>
    </lineage>
</organism>
<name>A0A2S8GBU7_9BACT</name>
<dbReference type="GO" id="GO:0004049">
    <property type="term" value="F:anthranilate synthase activity"/>
    <property type="evidence" value="ECO:0007669"/>
    <property type="project" value="TreeGrafter"/>
</dbReference>
<comment type="caution">
    <text evidence="3">The sequence shown here is derived from an EMBL/GenBank/DDBJ whole genome shotgun (WGS) entry which is preliminary data.</text>
</comment>
<dbReference type="Gene3D" id="3.40.50.880">
    <property type="match status" value="1"/>
</dbReference>
<sequence>MILVIDNYDSFVHNLARYVRQLGQETIVRRNDAIELDEIRALDPAAILLSPGPCTPTESGVCLDVVAQLAATTPILGVCLGHQAIVAALGGQIVRAAQPMHGRASPVQHAGEGLFRDIPSPFQVGRYHSLIAEATSLPTCLRVDATTIDGTIMAVSHETWPLFGVQFHPESVLTQHGYRLLANFLQIAGLTSGPDDLAALRAEVSANAEMLTAADTFWSKPS</sequence>
<dbReference type="InterPro" id="IPR006221">
    <property type="entry name" value="TrpG/PapA_dom"/>
</dbReference>
<dbReference type="EMBL" id="PUIB01000004">
    <property type="protein sequence ID" value="PQO41935.1"/>
    <property type="molecule type" value="Genomic_DNA"/>
</dbReference>
<feature type="domain" description="Glutamine amidotransferase" evidence="2">
    <location>
        <begin position="3"/>
        <end position="185"/>
    </location>
</feature>
<dbReference type="SUPFAM" id="SSF52317">
    <property type="entry name" value="Class I glutamine amidotransferase-like"/>
    <property type="match status" value="1"/>
</dbReference>
<dbReference type="CDD" id="cd01743">
    <property type="entry name" value="GATase1_Anthranilate_Synthase"/>
    <property type="match status" value="1"/>
</dbReference>
<evidence type="ECO:0000259" key="2">
    <source>
        <dbReference type="Pfam" id="PF00117"/>
    </source>
</evidence>
<dbReference type="AlphaFoldDB" id="A0A2S8GBU7"/>
<dbReference type="PRINTS" id="PR00097">
    <property type="entry name" value="ANTSNTHASEII"/>
</dbReference>
<dbReference type="InterPro" id="IPR017926">
    <property type="entry name" value="GATASE"/>
</dbReference>
<dbReference type="PANTHER" id="PTHR43418:SF4">
    <property type="entry name" value="MULTIFUNCTIONAL TRYPTOPHAN BIOSYNTHESIS PROTEIN"/>
    <property type="match status" value="1"/>
</dbReference>
<dbReference type="GO" id="GO:0000162">
    <property type="term" value="P:L-tryptophan biosynthetic process"/>
    <property type="evidence" value="ECO:0007669"/>
    <property type="project" value="TreeGrafter"/>
</dbReference>
<keyword evidence="1" id="KW-0315">Glutamine amidotransferase</keyword>
<accession>A0A2S8GBU7</accession>
<dbReference type="InterPro" id="IPR050472">
    <property type="entry name" value="Anth_synth/Amidotransfase"/>
</dbReference>
<dbReference type="PANTHER" id="PTHR43418">
    <property type="entry name" value="MULTIFUNCTIONAL TRYPTOPHAN BIOSYNTHESIS PROTEIN-RELATED"/>
    <property type="match status" value="1"/>
</dbReference>
<proteinExistence type="predicted"/>
<evidence type="ECO:0000313" key="4">
    <source>
        <dbReference type="Proteomes" id="UP000239388"/>
    </source>
</evidence>
<dbReference type="NCBIfam" id="TIGR00566">
    <property type="entry name" value="trpG_papA"/>
    <property type="match status" value="1"/>
</dbReference>
<dbReference type="GO" id="GO:0005829">
    <property type="term" value="C:cytosol"/>
    <property type="evidence" value="ECO:0007669"/>
    <property type="project" value="TreeGrafter"/>
</dbReference>
<dbReference type="FunFam" id="3.40.50.880:FF:000003">
    <property type="entry name" value="Anthranilate synthase component II"/>
    <property type="match status" value="1"/>
</dbReference>
<protein>
    <submittedName>
        <fullName evidence="3">Aminodeoxychorismate/anthranilate synthase component II</fullName>
    </submittedName>
</protein>
<dbReference type="Proteomes" id="UP000239388">
    <property type="component" value="Unassembled WGS sequence"/>
</dbReference>
<dbReference type="OrthoDB" id="9804328at2"/>
<dbReference type="PRINTS" id="PR00099">
    <property type="entry name" value="CPSGATASE"/>
</dbReference>
<dbReference type="InterPro" id="IPR029062">
    <property type="entry name" value="Class_I_gatase-like"/>
</dbReference>
<gene>
    <name evidence="3" type="ORF">C5Y98_02540</name>
</gene>
<evidence type="ECO:0000256" key="1">
    <source>
        <dbReference type="ARBA" id="ARBA00022962"/>
    </source>
</evidence>
<dbReference type="RefSeq" id="WP_105351328.1">
    <property type="nucleotide sequence ID" value="NZ_PUIB01000004.1"/>
</dbReference>
<dbReference type="PRINTS" id="PR00096">
    <property type="entry name" value="GATASE"/>
</dbReference>